<dbReference type="Proteomes" id="UP000595278">
    <property type="component" value="Chromosome"/>
</dbReference>
<evidence type="ECO:0000259" key="1">
    <source>
        <dbReference type="Pfam" id="PF13503"/>
    </source>
</evidence>
<reference evidence="2 3" key="1">
    <citation type="submission" date="2021-01" db="EMBL/GenBank/DDBJ databases">
        <title>Entomomonas sp. F2A isolated from a house cricket (Acheta domesticus).</title>
        <authorList>
            <person name="Spergser J."/>
            <person name="Busse H.-J."/>
        </authorList>
    </citation>
    <scope>NUCLEOTIDE SEQUENCE [LARGE SCALE GENOMIC DNA]</scope>
    <source>
        <strain evidence="2 3">F2A</strain>
    </source>
</reference>
<organism evidence="2 3">
    <name type="scientific">Entomomonas asaccharolytica</name>
    <dbReference type="NCBI Taxonomy" id="2785331"/>
    <lineage>
        <taxon>Bacteria</taxon>
        <taxon>Pseudomonadati</taxon>
        <taxon>Pseudomonadota</taxon>
        <taxon>Gammaproteobacteria</taxon>
        <taxon>Pseudomonadales</taxon>
        <taxon>Pseudomonadaceae</taxon>
        <taxon>Entomomonas</taxon>
    </lineage>
</organism>
<protein>
    <submittedName>
        <fullName evidence="2">DUF4123 domain-containing protein</fullName>
    </submittedName>
</protein>
<feature type="domain" description="DUF4123" evidence="1">
    <location>
        <begin position="23"/>
        <end position="133"/>
    </location>
</feature>
<dbReference type="RefSeq" id="WP_201090695.1">
    <property type="nucleotide sequence ID" value="NZ_CP067393.1"/>
</dbReference>
<evidence type="ECO:0000313" key="2">
    <source>
        <dbReference type="EMBL" id="QQP84798.1"/>
    </source>
</evidence>
<keyword evidence="3" id="KW-1185">Reference proteome</keyword>
<dbReference type="EMBL" id="CP067393">
    <property type="protein sequence ID" value="QQP84798.1"/>
    <property type="molecule type" value="Genomic_DNA"/>
</dbReference>
<gene>
    <name evidence="2" type="ORF">JHT90_10340</name>
</gene>
<dbReference type="KEGG" id="eaz:JHT90_10340"/>
<accession>A0A974RW43</accession>
<evidence type="ECO:0000313" key="3">
    <source>
        <dbReference type="Proteomes" id="UP000595278"/>
    </source>
</evidence>
<dbReference type="InterPro" id="IPR025391">
    <property type="entry name" value="DUF4123"/>
</dbReference>
<proteinExistence type="predicted"/>
<dbReference type="Pfam" id="PF13503">
    <property type="entry name" value="DUF4123"/>
    <property type="match status" value="1"/>
</dbReference>
<name>A0A974RW43_9GAMM</name>
<dbReference type="AlphaFoldDB" id="A0A974RW43"/>
<sequence>METLQTTLIQRIQQLPWQAESISLLLDGITIKNLLHGFYSQRNQSKFEVLYLQTPFAELYEVSPCLVKIDNSNNPHLKNYLSHLGEEWGYLLISDASWEEQVKHLRNLLIVKQPNEEQVILKIADPMVADALFGLAEKQADTVFFGPFKQVFTANIIDNQVNTYQRPEKDIHPLTIPYQLSNEQNEALDQLEIKRTNHKLHQHMDRYFPNFLAHYPKETKKQAIDHLIYEANQLTYSTPMAQAYYLNIHGYLGDETLENYPELSQLVNKKDVSSLKEASDLAQLLAKSARA</sequence>